<protein>
    <recommendedName>
        <fullName evidence="3">Antitoxin</fullName>
    </recommendedName>
</protein>
<dbReference type="Proteomes" id="UP000053099">
    <property type="component" value="Unassembled WGS sequence"/>
</dbReference>
<organism evidence="1 2">
    <name type="scientific">Thermus scotoductus</name>
    <dbReference type="NCBI Taxonomy" id="37636"/>
    <lineage>
        <taxon>Bacteria</taxon>
        <taxon>Thermotogati</taxon>
        <taxon>Deinococcota</taxon>
        <taxon>Deinococci</taxon>
        <taxon>Thermales</taxon>
        <taxon>Thermaceae</taxon>
        <taxon>Thermus</taxon>
    </lineage>
</organism>
<gene>
    <name evidence="1" type="ORF">AN926_07525</name>
</gene>
<accession>A0A0N0IQK3</accession>
<dbReference type="SUPFAM" id="SSF47598">
    <property type="entry name" value="Ribbon-helix-helix"/>
    <property type="match status" value="1"/>
</dbReference>
<comment type="caution">
    <text evidence="1">The sequence shown here is derived from an EMBL/GenBank/DDBJ whole genome shotgun (WGS) entry which is preliminary data.</text>
</comment>
<dbReference type="EMBL" id="LJJR01000019">
    <property type="protein sequence ID" value="KPD30035.1"/>
    <property type="molecule type" value="Genomic_DNA"/>
</dbReference>
<dbReference type="InterPro" id="IPR010985">
    <property type="entry name" value="Ribbon_hlx_hlx"/>
</dbReference>
<sequence>MRTTLDLPDPLYRHLKLQAAKEGKTLRELVIRYLEEGLRRQAQRQPRPLPKIPPAGRQIPSWTGTELWELLEDGVPPFIPFYPPRVRSRSGKPFR</sequence>
<evidence type="ECO:0008006" key="3">
    <source>
        <dbReference type="Google" id="ProtNLM"/>
    </source>
</evidence>
<evidence type="ECO:0000313" key="2">
    <source>
        <dbReference type="Proteomes" id="UP000053099"/>
    </source>
</evidence>
<dbReference type="GO" id="GO:0006355">
    <property type="term" value="P:regulation of DNA-templated transcription"/>
    <property type="evidence" value="ECO:0007669"/>
    <property type="project" value="InterPro"/>
</dbReference>
<dbReference type="AlphaFoldDB" id="A0A0N0IQK3"/>
<reference evidence="1 2" key="1">
    <citation type="submission" date="2015-09" db="EMBL/GenBank/DDBJ databases">
        <title>Draft genome sequence of Thermus scotoductus strain K1 isolated from a geothermal spring in Nagorno-Karabakh, Armenia.</title>
        <authorList>
            <person name="Saghatelyan A."/>
            <person name="Poghosyan L."/>
            <person name="Panosyan H."/>
            <person name="Birkeland N.-K."/>
        </authorList>
    </citation>
    <scope>NUCLEOTIDE SEQUENCE [LARGE SCALE GENOMIC DNA]</scope>
    <source>
        <strain evidence="1 2">K1</strain>
    </source>
</reference>
<proteinExistence type="predicted"/>
<name>A0A0N0IQK3_THESC</name>
<evidence type="ECO:0000313" key="1">
    <source>
        <dbReference type="EMBL" id="KPD30035.1"/>
    </source>
</evidence>